<reference evidence="1 2" key="1">
    <citation type="journal article" date="2021" name="Commun. Biol.">
        <title>The genome of Shorea leprosula (Dipterocarpaceae) highlights the ecological relevance of drought in aseasonal tropical rainforests.</title>
        <authorList>
            <person name="Ng K.K.S."/>
            <person name="Kobayashi M.J."/>
            <person name="Fawcett J.A."/>
            <person name="Hatakeyama M."/>
            <person name="Paape T."/>
            <person name="Ng C.H."/>
            <person name="Ang C.C."/>
            <person name="Tnah L.H."/>
            <person name="Lee C.T."/>
            <person name="Nishiyama T."/>
            <person name="Sese J."/>
            <person name="O'Brien M.J."/>
            <person name="Copetti D."/>
            <person name="Mohd Noor M.I."/>
            <person name="Ong R.C."/>
            <person name="Putra M."/>
            <person name="Sireger I.Z."/>
            <person name="Indrioko S."/>
            <person name="Kosugi Y."/>
            <person name="Izuno A."/>
            <person name="Isagi Y."/>
            <person name="Lee S.L."/>
            <person name="Shimizu K.K."/>
        </authorList>
    </citation>
    <scope>NUCLEOTIDE SEQUENCE [LARGE SCALE GENOMIC DNA]</scope>
    <source>
        <strain evidence="1">214</strain>
    </source>
</reference>
<proteinExistence type="predicted"/>
<keyword evidence="2" id="KW-1185">Reference proteome</keyword>
<comment type="caution">
    <text evidence="1">The sequence shown here is derived from an EMBL/GenBank/DDBJ whole genome shotgun (WGS) entry which is preliminary data.</text>
</comment>
<dbReference type="AlphaFoldDB" id="A0AAV5I816"/>
<organism evidence="1 2">
    <name type="scientific">Rubroshorea leprosula</name>
    <dbReference type="NCBI Taxonomy" id="152421"/>
    <lineage>
        <taxon>Eukaryota</taxon>
        <taxon>Viridiplantae</taxon>
        <taxon>Streptophyta</taxon>
        <taxon>Embryophyta</taxon>
        <taxon>Tracheophyta</taxon>
        <taxon>Spermatophyta</taxon>
        <taxon>Magnoliopsida</taxon>
        <taxon>eudicotyledons</taxon>
        <taxon>Gunneridae</taxon>
        <taxon>Pentapetalae</taxon>
        <taxon>rosids</taxon>
        <taxon>malvids</taxon>
        <taxon>Malvales</taxon>
        <taxon>Dipterocarpaceae</taxon>
        <taxon>Rubroshorea</taxon>
    </lineage>
</organism>
<evidence type="ECO:0000313" key="2">
    <source>
        <dbReference type="Proteomes" id="UP001054252"/>
    </source>
</evidence>
<name>A0AAV5I816_9ROSI</name>
<dbReference type="PANTHER" id="PTHR34940">
    <property type="entry name" value="PHOTOSYSTEM II 5 KDA PROTEIN, CHLOROPLASTIC"/>
    <property type="match status" value="1"/>
</dbReference>
<gene>
    <name evidence="1" type="ORF">SLEP1_g7564</name>
</gene>
<sequence length="83" mass="8688">MASITMTASLLPNSSSTLTNVEMREESNGRRELIFAAAAAAAAAFSIAKLAMAGEEPKAGTAETKKKYAPICVTMPTARVCHK</sequence>
<evidence type="ECO:0000313" key="1">
    <source>
        <dbReference type="EMBL" id="GKU94022.1"/>
    </source>
</evidence>
<dbReference type="EMBL" id="BPVZ01000007">
    <property type="protein sequence ID" value="GKU94022.1"/>
    <property type="molecule type" value="Genomic_DNA"/>
</dbReference>
<dbReference type="PANTHER" id="PTHR34940:SF4">
    <property type="entry name" value="OS02G0581100 PROTEIN"/>
    <property type="match status" value="1"/>
</dbReference>
<protein>
    <recommendedName>
        <fullName evidence="3">Photosystem II 5 kDa protein, chloroplastic</fullName>
    </recommendedName>
</protein>
<dbReference type="InterPro" id="IPR040296">
    <property type="entry name" value="PSBT"/>
</dbReference>
<accession>A0AAV5I816</accession>
<evidence type="ECO:0008006" key="3">
    <source>
        <dbReference type="Google" id="ProtNLM"/>
    </source>
</evidence>
<dbReference type="Proteomes" id="UP001054252">
    <property type="component" value="Unassembled WGS sequence"/>
</dbReference>